<evidence type="ECO:0000313" key="3">
    <source>
        <dbReference type="Proteomes" id="UP000195128"/>
    </source>
</evidence>
<sequence length="91" mass="9866">MILAGGRGSERVRERVSVTAENASTDTPSSRTSSLPRPSGRSLEALYSGRSKACITMSLEHGHESERTRLPSRPSGRSLEALYFGRSRACV</sequence>
<dbReference type="EMBL" id="MTSA01000025">
    <property type="protein sequence ID" value="OUM04930.1"/>
    <property type="molecule type" value="Genomic_DNA"/>
</dbReference>
<dbReference type="Proteomes" id="UP000195128">
    <property type="component" value="Unassembled WGS sequence"/>
</dbReference>
<comment type="caution">
    <text evidence="2">The sequence shown here is derived from an EMBL/GenBank/DDBJ whole genome shotgun (WGS) entry which is preliminary data.</text>
</comment>
<organism evidence="2 3">
    <name type="scientific">Pseudomonas syringae</name>
    <dbReference type="NCBI Taxonomy" id="317"/>
    <lineage>
        <taxon>Bacteria</taxon>
        <taxon>Pseudomonadati</taxon>
        <taxon>Pseudomonadota</taxon>
        <taxon>Gammaproteobacteria</taxon>
        <taxon>Pseudomonadales</taxon>
        <taxon>Pseudomonadaceae</taxon>
        <taxon>Pseudomonas</taxon>
    </lineage>
</organism>
<accession>A0A244ELK6</accession>
<gene>
    <name evidence="2" type="ORF">BW686_24200</name>
</gene>
<evidence type="ECO:0000256" key="1">
    <source>
        <dbReference type="SAM" id="MobiDB-lite"/>
    </source>
</evidence>
<proteinExistence type="predicted"/>
<name>A0A244ELK6_PSESX</name>
<feature type="compositionally biased region" description="Low complexity" evidence="1">
    <location>
        <begin position="24"/>
        <end position="41"/>
    </location>
</feature>
<reference evidence="2 3" key="1">
    <citation type="submission" date="2017-01" db="EMBL/GenBank/DDBJ databases">
        <authorList>
            <person name="Mah S.A."/>
            <person name="Swanson W.J."/>
            <person name="Moy G.W."/>
            <person name="Vacquier V.D."/>
        </authorList>
    </citation>
    <scope>NUCLEOTIDE SEQUENCE [LARGE SCALE GENOMIC DNA]</scope>
    <source>
        <strain evidence="2">PDD-32b-74</strain>
    </source>
</reference>
<evidence type="ECO:0000313" key="2">
    <source>
        <dbReference type="EMBL" id="OUM04930.1"/>
    </source>
</evidence>
<dbReference type="AlphaFoldDB" id="A0A244ELK6"/>
<protein>
    <submittedName>
        <fullName evidence="2">Uncharacterized protein</fullName>
    </submittedName>
</protein>
<feature type="region of interest" description="Disordered" evidence="1">
    <location>
        <begin position="1"/>
        <end position="41"/>
    </location>
</feature>